<dbReference type="RefSeq" id="WP_379189510.1">
    <property type="nucleotide sequence ID" value="NZ_JBHSOW010000063.1"/>
</dbReference>
<keyword evidence="2" id="KW-1185">Reference proteome</keyword>
<comment type="caution">
    <text evidence="1">The sequence shown here is derived from an EMBL/GenBank/DDBJ whole genome shotgun (WGS) entry which is preliminary data.</text>
</comment>
<dbReference type="Proteomes" id="UP001596047">
    <property type="component" value="Unassembled WGS sequence"/>
</dbReference>
<protein>
    <recommendedName>
        <fullName evidence="3">YokE-like PH domain-containing protein</fullName>
    </recommendedName>
</protein>
<evidence type="ECO:0000313" key="2">
    <source>
        <dbReference type="Proteomes" id="UP001596047"/>
    </source>
</evidence>
<organism evidence="1 2">
    <name type="scientific">Paenibacillus solisilvae</name>
    <dbReference type="NCBI Taxonomy" id="2486751"/>
    <lineage>
        <taxon>Bacteria</taxon>
        <taxon>Bacillati</taxon>
        <taxon>Bacillota</taxon>
        <taxon>Bacilli</taxon>
        <taxon>Bacillales</taxon>
        <taxon>Paenibacillaceae</taxon>
        <taxon>Paenibacillus</taxon>
    </lineage>
</organism>
<proteinExistence type="predicted"/>
<gene>
    <name evidence="1" type="ORF">ACFPYJ_17765</name>
</gene>
<evidence type="ECO:0000313" key="1">
    <source>
        <dbReference type="EMBL" id="MFC5650927.1"/>
    </source>
</evidence>
<name>A0ABW0W0Z6_9BACL</name>
<dbReference type="EMBL" id="JBHSOW010000063">
    <property type="protein sequence ID" value="MFC5650927.1"/>
    <property type="molecule type" value="Genomic_DNA"/>
</dbReference>
<reference evidence="2" key="1">
    <citation type="journal article" date="2019" name="Int. J. Syst. Evol. Microbiol.">
        <title>The Global Catalogue of Microorganisms (GCM) 10K type strain sequencing project: providing services to taxonomists for standard genome sequencing and annotation.</title>
        <authorList>
            <consortium name="The Broad Institute Genomics Platform"/>
            <consortium name="The Broad Institute Genome Sequencing Center for Infectious Disease"/>
            <person name="Wu L."/>
            <person name="Ma J."/>
        </authorList>
    </citation>
    <scope>NUCLEOTIDE SEQUENCE [LARGE SCALE GENOMIC DNA]</scope>
    <source>
        <strain evidence="2">CGMCC 1.3240</strain>
    </source>
</reference>
<accession>A0ABW0W0Z6</accession>
<evidence type="ECO:0008006" key="3">
    <source>
        <dbReference type="Google" id="ProtNLM"/>
    </source>
</evidence>
<sequence>MDIQNQLDAGFSTIIFRQNDISFAIGAAKFSVVDWKIHKMYTCDYKDLRITGTSNENVFIDFKEQDISTANLEIEGQSYQLHEDKKQNLKTFIEEVSKKISYMSSISN</sequence>